<dbReference type="Pfam" id="PF00384">
    <property type="entry name" value="Molybdopterin"/>
    <property type="match status" value="1"/>
</dbReference>
<sequence length="770" mass="84368">MGKRISQGVPHSSHWGAFSVQSHGDELEVTPHPCDPMPSPILPNLNDAASPDCRIGQPMIRRGWLDNGPGPDTSRGKDAFVPVSWERAYDHLANELQRIVDRYSNEAVFGGSYGWSSAGRFHHAQSQIHRFLNTTLGGYCRSVGNYSAGAAQVIAPHVFGTLEETNRKSPIWGPMLSNTELVVSFGGMALKNSSVSGGGNSNHNVAGVFDRLQDRGVRFVLFSPLRADLPEWIRAEWHAIRPATDTAVMLALAHVLIVEDLLDRAFLAKHCVGFDRFEAYIRGQSDGIAKTPGWAELIAQLPAADIIDLARDMAARRTLITVSQSVQRAEHGEQPVWAAITLAAMLGQIGLPGGGFSYGLGSIGNVGKPPVAVPLPTLSQGKNGARGFIPVARISDMLLHPGKPFSFNGQKLVYPDVKLVYWAGGNPFHHQQDLTRLAEAFSRPDTIVVHEPYWTSSARHADIVLPATITMERDDIGAAGNDPKMITMRKAIEPFQQTKDEYEIFSELAQRLDRHQEFTEGRTAREWMAFIYETTRVALAERDLPAPDFDEFWAAGELEVPTTDRLSILEKFRQDPQGAPLPTPSGKIEIFSEVIAGFGYDDCAGHPAWFEPEEWLGGEIVERFPIQLVANQPAFRLHSQLDFGRASLGSKIAGREPLTIHPDTAKARGIVQGSIVRVFNDRGSFLAGANISDAIRRDVIQIATGAWYDPQDIVPFGTVCVHGNPNTVTRDRGTSSLAQGSTGQLSMVDVELFHGPLPELRCHKPPRLDA</sequence>
<dbReference type="Gene3D" id="2.40.40.20">
    <property type="match status" value="1"/>
</dbReference>
<comment type="cofactor">
    <cofactor evidence="1">
        <name>Mo-bis(molybdopterin guanine dinucleotide)</name>
        <dbReference type="ChEBI" id="CHEBI:60539"/>
    </cofactor>
</comment>
<evidence type="ECO:0000256" key="4">
    <source>
        <dbReference type="ARBA" id="ARBA00022723"/>
    </source>
</evidence>
<keyword evidence="11" id="KW-1185">Reference proteome</keyword>
<proteinExistence type="inferred from homology"/>
<dbReference type="InterPro" id="IPR006657">
    <property type="entry name" value="MoPterin_dinucl-bd_dom"/>
</dbReference>
<dbReference type="InterPro" id="IPR041954">
    <property type="entry name" value="CT_DMSOR/BSOR/TMAOR"/>
</dbReference>
<dbReference type="Gene3D" id="3.90.55.10">
    <property type="entry name" value="Dimethylsulfoxide Reductase, domain 3"/>
    <property type="match status" value="1"/>
</dbReference>
<dbReference type="Pfam" id="PF01568">
    <property type="entry name" value="Molydop_binding"/>
    <property type="match status" value="1"/>
</dbReference>
<dbReference type="Pfam" id="PF18364">
    <property type="entry name" value="Molybdopterin_N"/>
    <property type="match status" value="1"/>
</dbReference>
<dbReference type="GO" id="GO:0009055">
    <property type="term" value="F:electron transfer activity"/>
    <property type="evidence" value="ECO:0007669"/>
    <property type="project" value="TreeGrafter"/>
</dbReference>
<name>A0A8J6PMJ9_9HYPH</name>
<keyword evidence="3" id="KW-0500">Molybdenum</keyword>
<feature type="region of interest" description="Disordered" evidence="6">
    <location>
        <begin position="26"/>
        <end position="48"/>
    </location>
</feature>
<evidence type="ECO:0000259" key="7">
    <source>
        <dbReference type="Pfam" id="PF00384"/>
    </source>
</evidence>
<feature type="domain" description="Molybdopterin oxidoreductase N-terminal" evidence="9">
    <location>
        <begin position="11"/>
        <end position="48"/>
    </location>
</feature>
<feature type="domain" description="Molybdopterin oxidoreductase" evidence="7">
    <location>
        <begin position="54"/>
        <end position="510"/>
    </location>
</feature>
<dbReference type="GO" id="GO:0016491">
    <property type="term" value="F:oxidoreductase activity"/>
    <property type="evidence" value="ECO:0007669"/>
    <property type="project" value="UniProtKB-KW"/>
</dbReference>
<reference evidence="10" key="1">
    <citation type="submission" date="2020-09" db="EMBL/GenBank/DDBJ databases">
        <title>Genome seq and assembly of Tianweitania sp.</title>
        <authorList>
            <person name="Chhetri G."/>
        </authorList>
    </citation>
    <scope>NUCLEOTIDE SEQUENCE</scope>
    <source>
        <strain evidence="10">Rool2</strain>
    </source>
</reference>
<dbReference type="PANTHER" id="PTHR43742:SF10">
    <property type="entry name" value="TRIMETHYLAMINE-N-OXIDE REDUCTASE 2"/>
    <property type="match status" value="1"/>
</dbReference>
<evidence type="ECO:0000256" key="5">
    <source>
        <dbReference type="ARBA" id="ARBA00023002"/>
    </source>
</evidence>
<protein>
    <submittedName>
        <fullName evidence="10">Molybdopterin-dependent oxidoreductase</fullName>
    </submittedName>
</protein>
<dbReference type="Gene3D" id="3.40.50.740">
    <property type="match status" value="1"/>
</dbReference>
<keyword evidence="5" id="KW-0560">Oxidoreductase</keyword>
<feature type="domain" description="Molybdopterin dinucleotide-binding" evidence="8">
    <location>
        <begin position="627"/>
        <end position="741"/>
    </location>
</feature>
<dbReference type="CDD" id="cd02769">
    <property type="entry name" value="MopB_DMSOR-BSOR-TMAOR"/>
    <property type="match status" value="1"/>
</dbReference>
<dbReference type="GO" id="GO:0009061">
    <property type="term" value="P:anaerobic respiration"/>
    <property type="evidence" value="ECO:0007669"/>
    <property type="project" value="TreeGrafter"/>
</dbReference>
<accession>A0A8J6PMJ9</accession>
<evidence type="ECO:0000256" key="2">
    <source>
        <dbReference type="ARBA" id="ARBA00010312"/>
    </source>
</evidence>
<evidence type="ECO:0000313" key="11">
    <source>
        <dbReference type="Proteomes" id="UP000643405"/>
    </source>
</evidence>
<dbReference type="GO" id="GO:0030288">
    <property type="term" value="C:outer membrane-bounded periplasmic space"/>
    <property type="evidence" value="ECO:0007669"/>
    <property type="project" value="TreeGrafter"/>
</dbReference>
<dbReference type="InterPro" id="IPR006656">
    <property type="entry name" value="Mopterin_OxRdtase"/>
</dbReference>
<dbReference type="InterPro" id="IPR050612">
    <property type="entry name" value="Prok_Mopterin_Oxidored"/>
</dbReference>
<comment type="caution">
    <text evidence="10">The sequence shown here is derived from an EMBL/GenBank/DDBJ whole genome shotgun (WGS) entry which is preliminary data.</text>
</comment>
<evidence type="ECO:0000259" key="8">
    <source>
        <dbReference type="Pfam" id="PF01568"/>
    </source>
</evidence>
<organism evidence="10 11">
    <name type="scientific">Oryzicola mucosus</name>
    <dbReference type="NCBI Taxonomy" id="2767425"/>
    <lineage>
        <taxon>Bacteria</taxon>
        <taxon>Pseudomonadati</taxon>
        <taxon>Pseudomonadota</taxon>
        <taxon>Alphaproteobacteria</taxon>
        <taxon>Hyphomicrobiales</taxon>
        <taxon>Phyllobacteriaceae</taxon>
        <taxon>Oryzicola</taxon>
    </lineage>
</organism>
<dbReference type="AlphaFoldDB" id="A0A8J6PMJ9"/>
<dbReference type="SUPFAM" id="SSF50692">
    <property type="entry name" value="ADC-like"/>
    <property type="match status" value="1"/>
</dbReference>
<dbReference type="PANTHER" id="PTHR43742">
    <property type="entry name" value="TRIMETHYLAMINE-N-OXIDE REDUCTASE"/>
    <property type="match status" value="1"/>
</dbReference>
<dbReference type="Proteomes" id="UP000643405">
    <property type="component" value="Unassembled WGS sequence"/>
</dbReference>
<evidence type="ECO:0000256" key="1">
    <source>
        <dbReference type="ARBA" id="ARBA00001942"/>
    </source>
</evidence>
<evidence type="ECO:0000313" key="10">
    <source>
        <dbReference type="EMBL" id="MBD0417394.1"/>
    </source>
</evidence>
<keyword evidence="4" id="KW-0479">Metal-binding</keyword>
<comment type="similarity">
    <text evidence="2">Belongs to the prokaryotic molybdopterin-containing oxidoreductase family.</text>
</comment>
<dbReference type="CDD" id="cd02793">
    <property type="entry name" value="MopB_CT_DMSOR-BSOR-TMAOR"/>
    <property type="match status" value="1"/>
</dbReference>
<dbReference type="InterPro" id="IPR041460">
    <property type="entry name" value="Molybdopterin_N"/>
</dbReference>
<dbReference type="GO" id="GO:0030151">
    <property type="term" value="F:molybdenum ion binding"/>
    <property type="evidence" value="ECO:0007669"/>
    <property type="project" value="TreeGrafter"/>
</dbReference>
<dbReference type="GO" id="GO:0043546">
    <property type="term" value="F:molybdopterin cofactor binding"/>
    <property type="evidence" value="ECO:0007669"/>
    <property type="project" value="InterPro"/>
</dbReference>
<dbReference type="Gene3D" id="3.40.228.10">
    <property type="entry name" value="Dimethylsulfoxide Reductase, domain 2"/>
    <property type="match status" value="1"/>
</dbReference>
<gene>
    <name evidence="10" type="ORF">ICI42_22385</name>
</gene>
<dbReference type="InterPro" id="IPR009010">
    <property type="entry name" value="Asp_de-COase-like_dom_sf"/>
</dbReference>
<dbReference type="SUPFAM" id="SSF53706">
    <property type="entry name" value="Formate dehydrogenase/DMSO reductase, domains 1-3"/>
    <property type="match status" value="1"/>
</dbReference>
<evidence type="ECO:0000256" key="6">
    <source>
        <dbReference type="SAM" id="MobiDB-lite"/>
    </source>
</evidence>
<dbReference type="EMBL" id="JACVVX010000013">
    <property type="protein sequence ID" value="MBD0417394.1"/>
    <property type="molecule type" value="Genomic_DNA"/>
</dbReference>
<evidence type="ECO:0000256" key="3">
    <source>
        <dbReference type="ARBA" id="ARBA00022505"/>
    </source>
</evidence>
<evidence type="ECO:0000259" key="9">
    <source>
        <dbReference type="Pfam" id="PF18364"/>
    </source>
</evidence>